<dbReference type="Proteomes" id="UP000053240">
    <property type="component" value="Unassembled WGS sequence"/>
</dbReference>
<feature type="coiled-coil region" evidence="1">
    <location>
        <begin position="407"/>
        <end position="442"/>
    </location>
</feature>
<evidence type="ECO:0000313" key="3">
    <source>
        <dbReference type="Proteomes" id="UP000053240"/>
    </source>
</evidence>
<keyword evidence="1" id="KW-0175">Coiled coil</keyword>
<evidence type="ECO:0000256" key="1">
    <source>
        <dbReference type="SAM" id="Coils"/>
    </source>
</evidence>
<dbReference type="AlphaFoldDB" id="A0A194QKZ7"/>
<dbReference type="PANTHER" id="PTHR13601:SF2">
    <property type="entry name" value="GAMETOGENETIN-BINDING PROTEIN 2"/>
    <property type="match status" value="1"/>
</dbReference>
<name>A0A194QKZ7_PAPMA</name>
<accession>A0A194QKZ7</accession>
<dbReference type="STRING" id="76193.A0A194QKZ7"/>
<evidence type="ECO:0000313" key="2">
    <source>
        <dbReference type="EMBL" id="KPJ06248.1"/>
    </source>
</evidence>
<dbReference type="FunCoup" id="A0A194QKZ7">
    <property type="interactions" value="2141"/>
</dbReference>
<dbReference type="EMBL" id="KQ461198">
    <property type="protein sequence ID" value="KPJ06248.1"/>
    <property type="molecule type" value="Genomic_DNA"/>
</dbReference>
<dbReference type="GO" id="GO:0005737">
    <property type="term" value="C:cytoplasm"/>
    <property type="evidence" value="ECO:0007669"/>
    <property type="project" value="TreeGrafter"/>
</dbReference>
<protein>
    <submittedName>
        <fullName evidence="2">Gametogenetin-binding protein 2-like</fullName>
    </submittedName>
</protein>
<gene>
    <name evidence="2" type="ORF">RR48_14690</name>
</gene>
<dbReference type="InParanoid" id="A0A194QKZ7"/>
<dbReference type="InterPro" id="IPR026073">
    <property type="entry name" value="GGNBP2"/>
</dbReference>
<proteinExistence type="predicted"/>
<organism evidence="2 3">
    <name type="scientific">Papilio machaon</name>
    <name type="common">Old World swallowtail butterfly</name>
    <dbReference type="NCBI Taxonomy" id="76193"/>
    <lineage>
        <taxon>Eukaryota</taxon>
        <taxon>Metazoa</taxon>
        <taxon>Ecdysozoa</taxon>
        <taxon>Arthropoda</taxon>
        <taxon>Hexapoda</taxon>
        <taxon>Insecta</taxon>
        <taxon>Pterygota</taxon>
        <taxon>Neoptera</taxon>
        <taxon>Endopterygota</taxon>
        <taxon>Lepidoptera</taxon>
        <taxon>Glossata</taxon>
        <taxon>Ditrysia</taxon>
        <taxon>Papilionoidea</taxon>
        <taxon>Papilionidae</taxon>
        <taxon>Papilioninae</taxon>
        <taxon>Papilio</taxon>
    </lineage>
</organism>
<keyword evidence="3" id="KW-1185">Reference proteome</keyword>
<sequence>MAKLVDIYNSEKDPVIKRRQLPLTIYENLTMIMDLKTMGLICDNPQVKGREYEEFMRKYRILSTEELKAALRVDASDIFNVLNQSIPCVGCRRSVERLFYQLCKSEHPTLDPLILTPDETMTIREDKITHSQSLATLLNGHSTGIECLILSQPRWKKSQRCTLHSLEAGGARGWGVASSGGPSNGACGAWSSWGMGNCGWGWGAWGWGGRAAWRAAWDAMRTSAREHVTLIHFNTLHDTLHNYLRKHRFCADCKTKVLKAYQLLVEEKEPHKEKGYVGALYGGIKRCLLDKHLHLQAKTDYIAYLIARAEPELLGNHRERHAKTLEIAQEEASQSLLTSDSLKVLICLGICIYERLQRISLRLREEEGTCQTLAAVGIEALYRKFETAVELKSGVSKLQLLYDEITQEELTRQQRKEQKKLKRRKKKERQAVENKCKEADSEEPEDKCQCEECLLEERDTPTDLLSPRDYNQCFETSGDGCQTCQDDYTTTKRGSPKKSGKKRNKKNELIPNELSHDCGYASGGGITNGGCCETLSGSSSLMSSPEGSEVACSEGFCNHERGDCIDIAKNDKSSCTGFTLSLQEMLDTCSSDEEHDTSYIPIEEVLEFKSRRNITEKRQELRQNLRQKFAQLCVNPTNTSLVTQKPDKQSV</sequence>
<reference evidence="2 3" key="1">
    <citation type="journal article" date="2015" name="Nat. Commun.">
        <title>Outbred genome sequencing and CRISPR/Cas9 gene editing in butterflies.</title>
        <authorList>
            <person name="Li X."/>
            <person name="Fan D."/>
            <person name="Zhang W."/>
            <person name="Liu G."/>
            <person name="Zhang L."/>
            <person name="Zhao L."/>
            <person name="Fang X."/>
            <person name="Chen L."/>
            <person name="Dong Y."/>
            <person name="Chen Y."/>
            <person name="Ding Y."/>
            <person name="Zhao R."/>
            <person name="Feng M."/>
            <person name="Zhu Y."/>
            <person name="Feng Y."/>
            <person name="Jiang X."/>
            <person name="Zhu D."/>
            <person name="Xiang H."/>
            <person name="Feng X."/>
            <person name="Li S."/>
            <person name="Wang J."/>
            <person name="Zhang G."/>
            <person name="Kronforst M.R."/>
            <person name="Wang W."/>
        </authorList>
    </citation>
    <scope>NUCLEOTIDE SEQUENCE [LARGE SCALE GENOMIC DNA]</scope>
    <source>
        <strain evidence="2">Ya'a_city_454_Pm</strain>
        <tissue evidence="2">Whole body</tissue>
    </source>
</reference>
<dbReference type="GO" id="GO:0005634">
    <property type="term" value="C:nucleus"/>
    <property type="evidence" value="ECO:0007669"/>
    <property type="project" value="TreeGrafter"/>
</dbReference>
<dbReference type="PANTHER" id="PTHR13601">
    <property type="entry name" value="GAMETOGENETIN-BINDING PROTEIN 2"/>
    <property type="match status" value="1"/>
</dbReference>